<dbReference type="RefSeq" id="WP_029636637.1">
    <property type="nucleotide sequence ID" value="NZ_JACJTA010000037.1"/>
</dbReference>
<dbReference type="InterPro" id="IPR005467">
    <property type="entry name" value="His_kinase_dom"/>
</dbReference>
<evidence type="ECO:0000259" key="6">
    <source>
        <dbReference type="PROSITE" id="PS50109"/>
    </source>
</evidence>
<dbReference type="InterPro" id="IPR018490">
    <property type="entry name" value="cNMP-bd_dom_sf"/>
</dbReference>
<dbReference type="InterPro" id="IPR000595">
    <property type="entry name" value="cNMP-bd_dom"/>
</dbReference>
<dbReference type="Gene3D" id="2.60.120.10">
    <property type="entry name" value="Jelly Rolls"/>
    <property type="match status" value="1"/>
</dbReference>
<proteinExistence type="predicted"/>
<sequence length="469" mass="52687">MLDINTLRQVPLFTKLPEQRLQWLLEESTEIWLQPGEIHRQEGDAADHVFVLLEGEIRFTQKHGNQEVLLVTFKPKTLFGEIPVLMGEKNFWVTGRAVTRSHILELPNKVFWEMLSSCTCVMTNILQTMATRLQTVQSISQHREKLVSLGTLAAGLAHELNNPASAGRRAAGQLRQTVQVLQPLTIKLNQQQMNSAQKAFLAELQEDAIERAKTAAKLDPLTQSDREDEITQWLEAYNINNAWKLAPTLVTAGVDINWLLNVQQKVGDLLLGDVLTWIEVTLQELDLLEEIEHSTERISTLVQAVKDYSYMDQAPLQEIDIHEGLESTLTILNHKLKEGVVIKREYDCDTPRISAYGSELNQVWTNLIDNAIDAMNGQGQIQIRTACENDFLLVEIADNGPGIPPEIQSHIFEPFFTTKGVGKGTGLGLHTAYRVVVGQHGGDIRLFSQPGKTKFQVRLPMNLQQISGI</sequence>
<evidence type="ECO:0000256" key="3">
    <source>
        <dbReference type="ARBA" id="ARBA00022777"/>
    </source>
</evidence>
<keyword evidence="8" id="KW-1185">Reference proteome</keyword>
<dbReference type="InterPro" id="IPR003594">
    <property type="entry name" value="HATPase_dom"/>
</dbReference>
<accession>A0ABR8GU61</accession>
<protein>
    <recommendedName>
        <fullName evidence="2">histidine kinase</fullName>
        <ecNumber evidence="2">2.7.13.3</ecNumber>
    </recommendedName>
</protein>
<organism evidence="7 8">
    <name type="scientific">Scytonema hofmannii FACHB-248</name>
    <dbReference type="NCBI Taxonomy" id="1842502"/>
    <lineage>
        <taxon>Bacteria</taxon>
        <taxon>Bacillati</taxon>
        <taxon>Cyanobacteriota</taxon>
        <taxon>Cyanophyceae</taxon>
        <taxon>Nostocales</taxon>
        <taxon>Scytonemataceae</taxon>
        <taxon>Scytonema</taxon>
    </lineage>
</organism>
<reference evidence="7 8" key="1">
    <citation type="journal article" date="2020" name="ISME J.">
        <title>Comparative genomics reveals insights into cyanobacterial evolution and habitat adaptation.</title>
        <authorList>
            <person name="Chen M.Y."/>
            <person name="Teng W.K."/>
            <person name="Zhao L."/>
            <person name="Hu C.X."/>
            <person name="Zhou Y.K."/>
            <person name="Han B.P."/>
            <person name="Song L.R."/>
            <person name="Shu W.S."/>
        </authorList>
    </citation>
    <scope>NUCLEOTIDE SEQUENCE [LARGE SCALE GENOMIC DNA]</scope>
    <source>
        <strain evidence="7 8">FACHB-248</strain>
    </source>
</reference>
<comment type="caution">
    <text evidence="7">The sequence shown here is derived from an EMBL/GenBank/DDBJ whole genome shotgun (WGS) entry which is preliminary data.</text>
</comment>
<dbReference type="Pfam" id="PF00027">
    <property type="entry name" value="cNMP_binding"/>
    <property type="match status" value="1"/>
</dbReference>
<dbReference type="PROSITE" id="PS50109">
    <property type="entry name" value="HIS_KIN"/>
    <property type="match status" value="1"/>
</dbReference>
<evidence type="ECO:0000256" key="4">
    <source>
        <dbReference type="ARBA" id="ARBA00023012"/>
    </source>
</evidence>
<keyword evidence="3" id="KW-0418">Kinase</keyword>
<dbReference type="InterPro" id="IPR014710">
    <property type="entry name" value="RmlC-like_jellyroll"/>
</dbReference>
<dbReference type="Pfam" id="PF02518">
    <property type="entry name" value="HATPase_c"/>
    <property type="match status" value="1"/>
</dbReference>
<dbReference type="SUPFAM" id="SSF51206">
    <property type="entry name" value="cAMP-binding domain-like"/>
    <property type="match status" value="1"/>
</dbReference>
<feature type="domain" description="Histidine kinase" evidence="6">
    <location>
        <begin position="287"/>
        <end position="463"/>
    </location>
</feature>
<dbReference type="SMART" id="SM00387">
    <property type="entry name" value="HATPase_c"/>
    <property type="match status" value="1"/>
</dbReference>
<comment type="catalytic activity">
    <reaction evidence="1">
        <text>ATP + protein L-histidine = ADP + protein N-phospho-L-histidine.</text>
        <dbReference type="EC" id="2.7.13.3"/>
    </reaction>
</comment>
<gene>
    <name evidence="7" type="ORF">H6G81_17460</name>
</gene>
<evidence type="ECO:0000259" key="5">
    <source>
        <dbReference type="PROSITE" id="PS50042"/>
    </source>
</evidence>
<dbReference type="EC" id="2.7.13.3" evidence="2"/>
<dbReference type="Gene3D" id="3.30.565.10">
    <property type="entry name" value="Histidine kinase-like ATPase, C-terminal domain"/>
    <property type="match status" value="1"/>
</dbReference>
<dbReference type="PRINTS" id="PR00344">
    <property type="entry name" value="BCTRLSENSOR"/>
</dbReference>
<dbReference type="SUPFAM" id="SSF55874">
    <property type="entry name" value="ATPase domain of HSP90 chaperone/DNA topoisomerase II/histidine kinase"/>
    <property type="match status" value="1"/>
</dbReference>
<evidence type="ECO:0000313" key="7">
    <source>
        <dbReference type="EMBL" id="MBD2606268.1"/>
    </source>
</evidence>
<dbReference type="InterPro" id="IPR036890">
    <property type="entry name" value="HATPase_C_sf"/>
</dbReference>
<keyword evidence="3" id="KW-0808">Transferase</keyword>
<dbReference type="PANTHER" id="PTHR43065:SF48">
    <property type="entry name" value="HISTIDINE KINASE"/>
    <property type="match status" value="1"/>
</dbReference>
<evidence type="ECO:0000313" key="8">
    <source>
        <dbReference type="Proteomes" id="UP000660380"/>
    </source>
</evidence>
<dbReference type="InterPro" id="IPR004358">
    <property type="entry name" value="Sig_transdc_His_kin-like_C"/>
</dbReference>
<evidence type="ECO:0000256" key="1">
    <source>
        <dbReference type="ARBA" id="ARBA00000085"/>
    </source>
</evidence>
<dbReference type="Gene3D" id="1.10.287.130">
    <property type="match status" value="1"/>
</dbReference>
<feature type="domain" description="Cyclic nucleotide-binding" evidence="5">
    <location>
        <begin position="12"/>
        <end position="132"/>
    </location>
</feature>
<evidence type="ECO:0000256" key="2">
    <source>
        <dbReference type="ARBA" id="ARBA00012438"/>
    </source>
</evidence>
<dbReference type="CDD" id="cd00038">
    <property type="entry name" value="CAP_ED"/>
    <property type="match status" value="1"/>
</dbReference>
<dbReference type="PANTHER" id="PTHR43065">
    <property type="entry name" value="SENSOR HISTIDINE KINASE"/>
    <property type="match status" value="1"/>
</dbReference>
<dbReference type="Proteomes" id="UP000660380">
    <property type="component" value="Unassembled WGS sequence"/>
</dbReference>
<dbReference type="EMBL" id="JACJTA010000037">
    <property type="protein sequence ID" value="MBD2606268.1"/>
    <property type="molecule type" value="Genomic_DNA"/>
</dbReference>
<name>A0ABR8GU61_9CYAN</name>
<keyword evidence="4" id="KW-0902">Two-component regulatory system</keyword>
<dbReference type="PROSITE" id="PS50042">
    <property type="entry name" value="CNMP_BINDING_3"/>
    <property type="match status" value="1"/>
</dbReference>
<dbReference type="SMART" id="SM00100">
    <property type="entry name" value="cNMP"/>
    <property type="match status" value="1"/>
</dbReference>